<organism evidence="2 3">
    <name type="scientific">Romanomermis culicivorax</name>
    <name type="common">Nematode worm</name>
    <dbReference type="NCBI Taxonomy" id="13658"/>
    <lineage>
        <taxon>Eukaryota</taxon>
        <taxon>Metazoa</taxon>
        <taxon>Ecdysozoa</taxon>
        <taxon>Nematoda</taxon>
        <taxon>Enoplea</taxon>
        <taxon>Dorylaimia</taxon>
        <taxon>Mermithida</taxon>
        <taxon>Mermithoidea</taxon>
        <taxon>Mermithidae</taxon>
        <taxon>Romanomermis</taxon>
    </lineage>
</organism>
<dbReference type="Proteomes" id="UP000887565">
    <property type="component" value="Unplaced"/>
</dbReference>
<keyword evidence="1" id="KW-0812">Transmembrane</keyword>
<dbReference type="AlphaFoldDB" id="A0A915HN93"/>
<evidence type="ECO:0000313" key="3">
    <source>
        <dbReference type="WBParaSite" id="nRc.2.0.1.t03169-RA"/>
    </source>
</evidence>
<evidence type="ECO:0000313" key="2">
    <source>
        <dbReference type="Proteomes" id="UP000887565"/>
    </source>
</evidence>
<protein>
    <submittedName>
        <fullName evidence="3">Uncharacterized protein</fullName>
    </submittedName>
</protein>
<evidence type="ECO:0000256" key="1">
    <source>
        <dbReference type="SAM" id="Phobius"/>
    </source>
</evidence>
<accession>A0A915HN93</accession>
<proteinExistence type="predicted"/>
<dbReference type="WBParaSite" id="nRc.2.0.1.t03169-RA">
    <property type="protein sequence ID" value="nRc.2.0.1.t03169-RA"/>
    <property type="gene ID" value="nRc.2.0.1.g03169"/>
</dbReference>
<keyword evidence="1" id="KW-1133">Transmembrane helix</keyword>
<keyword evidence="2" id="KW-1185">Reference proteome</keyword>
<name>A0A915HN93_ROMCU</name>
<sequence>MKEETILGKQKSSKTLSFHKKCKKPRIMGRFFFHYSAIEAVAPILMSFKLSFDWDAEDSSLLANNFDIKLD</sequence>
<reference evidence="3" key="1">
    <citation type="submission" date="2022-11" db="UniProtKB">
        <authorList>
            <consortium name="WormBaseParasite"/>
        </authorList>
    </citation>
    <scope>IDENTIFICATION</scope>
</reference>
<keyword evidence="1" id="KW-0472">Membrane</keyword>
<feature type="transmembrane region" description="Helical" evidence="1">
    <location>
        <begin position="31"/>
        <end position="52"/>
    </location>
</feature>